<feature type="domain" description="Cupin type-2" evidence="1">
    <location>
        <begin position="3"/>
        <end position="55"/>
    </location>
</feature>
<name>X1H7S7_9ZZZZ</name>
<evidence type="ECO:0000313" key="2">
    <source>
        <dbReference type="EMBL" id="GAH66251.1"/>
    </source>
</evidence>
<dbReference type="Gene3D" id="2.60.120.10">
    <property type="entry name" value="Jelly Rolls"/>
    <property type="match status" value="1"/>
</dbReference>
<dbReference type="EMBL" id="BARU01026740">
    <property type="protein sequence ID" value="GAH66251.1"/>
    <property type="molecule type" value="Genomic_DNA"/>
</dbReference>
<accession>X1H7S7</accession>
<sequence length="70" mass="7722">MKQGFETEVHAHNTEEQVFIVLDGAGKLAIENENREISKGVAIYIPRKANHKIVATPPSFCNEKTALSVT</sequence>
<reference evidence="2" key="1">
    <citation type="journal article" date="2014" name="Front. Microbiol.">
        <title>High frequency of phylogenetically diverse reductive dehalogenase-homologous genes in deep subseafloor sedimentary metagenomes.</title>
        <authorList>
            <person name="Kawai M."/>
            <person name="Futagami T."/>
            <person name="Toyoda A."/>
            <person name="Takaki Y."/>
            <person name="Nishi S."/>
            <person name="Hori S."/>
            <person name="Arai W."/>
            <person name="Tsubouchi T."/>
            <person name="Morono Y."/>
            <person name="Uchiyama I."/>
            <person name="Ito T."/>
            <person name="Fujiyama A."/>
            <person name="Inagaki F."/>
            <person name="Takami H."/>
        </authorList>
    </citation>
    <scope>NUCLEOTIDE SEQUENCE</scope>
    <source>
        <strain evidence="2">Expedition CK06-06</strain>
    </source>
</reference>
<organism evidence="2">
    <name type="scientific">marine sediment metagenome</name>
    <dbReference type="NCBI Taxonomy" id="412755"/>
    <lineage>
        <taxon>unclassified sequences</taxon>
        <taxon>metagenomes</taxon>
        <taxon>ecological metagenomes</taxon>
    </lineage>
</organism>
<dbReference type="Pfam" id="PF07883">
    <property type="entry name" value="Cupin_2"/>
    <property type="match status" value="1"/>
</dbReference>
<evidence type="ECO:0000259" key="1">
    <source>
        <dbReference type="Pfam" id="PF07883"/>
    </source>
</evidence>
<proteinExistence type="predicted"/>
<gene>
    <name evidence="2" type="ORF">S03H2_42916</name>
</gene>
<dbReference type="InterPro" id="IPR013096">
    <property type="entry name" value="Cupin_2"/>
</dbReference>
<dbReference type="SUPFAM" id="SSF51182">
    <property type="entry name" value="RmlC-like cupins"/>
    <property type="match status" value="1"/>
</dbReference>
<comment type="caution">
    <text evidence="2">The sequence shown here is derived from an EMBL/GenBank/DDBJ whole genome shotgun (WGS) entry which is preliminary data.</text>
</comment>
<dbReference type="InterPro" id="IPR011051">
    <property type="entry name" value="RmlC_Cupin_sf"/>
</dbReference>
<dbReference type="InterPro" id="IPR014710">
    <property type="entry name" value="RmlC-like_jellyroll"/>
</dbReference>
<dbReference type="AlphaFoldDB" id="X1H7S7"/>
<protein>
    <recommendedName>
        <fullName evidence="1">Cupin type-2 domain-containing protein</fullName>
    </recommendedName>
</protein>